<evidence type="ECO:0000259" key="4">
    <source>
        <dbReference type="PROSITE" id="PS50112"/>
    </source>
</evidence>
<dbReference type="SMART" id="SM00086">
    <property type="entry name" value="PAC"/>
    <property type="match status" value="3"/>
</dbReference>
<protein>
    <submittedName>
        <fullName evidence="8">EAL domain-containing protein</fullName>
    </submittedName>
</protein>
<dbReference type="Pfam" id="PF00563">
    <property type="entry name" value="EAL"/>
    <property type="match status" value="1"/>
</dbReference>
<evidence type="ECO:0000259" key="6">
    <source>
        <dbReference type="PROSITE" id="PS50883"/>
    </source>
</evidence>
<comment type="catalytic activity">
    <reaction evidence="1">
        <text>3',3'-c-di-GMP + H2O = 5'-phosphoguanylyl(3'-&gt;5')guanosine + H(+)</text>
        <dbReference type="Rhea" id="RHEA:24902"/>
        <dbReference type="ChEBI" id="CHEBI:15377"/>
        <dbReference type="ChEBI" id="CHEBI:15378"/>
        <dbReference type="ChEBI" id="CHEBI:58754"/>
        <dbReference type="ChEBI" id="CHEBI:58805"/>
        <dbReference type="EC" id="3.1.4.52"/>
    </reaction>
    <physiologicalReaction direction="left-to-right" evidence="1">
        <dbReference type="Rhea" id="RHEA:24903"/>
    </physiologicalReaction>
</comment>
<evidence type="ECO:0000256" key="2">
    <source>
        <dbReference type="SAM" id="Coils"/>
    </source>
</evidence>
<comment type="caution">
    <text evidence="8">The sequence shown here is derived from an EMBL/GenBank/DDBJ whole genome shotgun (WGS) entry which is preliminary data.</text>
</comment>
<dbReference type="GO" id="GO:0071111">
    <property type="term" value="F:cyclic-guanylate-specific phosphodiesterase activity"/>
    <property type="evidence" value="ECO:0007669"/>
    <property type="project" value="UniProtKB-EC"/>
</dbReference>
<accession>A0A3D8K1L1</accession>
<dbReference type="Gene3D" id="3.30.450.20">
    <property type="entry name" value="PAS domain"/>
    <property type="match status" value="4"/>
</dbReference>
<dbReference type="FunFam" id="3.30.70.270:FF:000001">
    <property type="entry name" value="Diguanylate cyclase domain protein"/>
    <property type="match status" value="1"/>
</dbReference>
<dbReference type="Gene3D" id="3.20.20.450">
    <property type="entry name" value="EAL domain"/>
    <property type="match status" value="1"/>
</dbReference>
<dbReference type="AlphaFoldDB" id="A0A3D8K1L1"/>
<name>A0A3D8K1L1_9BURK</name>
<reference evidence="8 9" key="1">
    <citation type="submission" date="2018-08" db="EMBL/GenBank/DDBJ databases">
        <title>Paraburkholderia sp. DHOM06 isolated from forest soil.</title>
        <authorList>
            <person name="Gao Z.-H."/>
            <person name="Qiu L.-H."/>
        </authorList>
    </citation>
    <scope>NUCLEOTIDE SEQUENCE [LARGE SCALE GENOMIC DNA]</scope>
    <source>
        <strain evidence="8 9">DHOM06</strain>
    </source>
</reference>
<dbReference type="SUPFAM" id="SSF55785">
    <property type="entry name" value="PYP-like sensor domain (PAS domain)"/>
    <property type="match status" value="4"/>
</dbReference>
<dbReference type="InterPro" id="IPR052155">
    <property type="entry name" value="Biofilm_reg_signaling"/>
</dbReference>
<dbReference type="SMART" id="SM00052">
    <property type="entry name" value="EAL"/>
    <property type="match status" value="1"/>
</dbReference>
<dbReference type="SUPFAM" id="SSF141868">
    <property type="entry name" value="EAL domain-like"/>
    <property type="match status" value="1"/>
</dbReference>
<dbReference type="PROSITE" id="PS50883">
    <property type="entry name" value="EAL"/>
    <property type="match status" value="1"/>
</dbReference>
<dbReference type="PROSITE" id="PS50113">
    <property type="entry name" value="PAC"/>
    <property type="match status" value="3"/>
</dbReference>
<dbReference type="EMBL" id="QRGA01000006">
    <property type="protein sequence ID" value="RDU98725.1"/>
    <property type="molecule type" value="Genomic_DNA"/>
</dbReference>
<dbReference type="Pfam" id="PF00990">
    <property type="entry name" value="GGDEF"/>
    <property type="match status" value="1"/>
</dbReference>
<dbReference type="GO" id="GO:0071732">
    <property type="term" value="P:cellular response to nitric oxide"/>
    <property type="evidence" value="ECO:0007669"/>
    <property type="project" value="UniProtKB-ARBA"/>
</dbReference>
<feature type="domain" description="PAC" evidence="5">
    <location>
        <begin position="439"/>
        <end position="491"/>
    </location>
</feature>
<keyword evidence="9" id="KW-1185">Reference proteome</keyword>
<dbReference type="NCBIfam" id="TIGR00229">
    <property type="entry name" value="sensory_box"/>
    <property type="match status" value="3"/>
</dbReference>
<dbReference type="CDD" id="cd01949">
    <property type="entry name" value="GGDEF"/>
    <property type="match status" value="1"/>
</dbReference>
<dbReference type="PANTHER" id="PTHR44757:SF2">
    <property type="entry name" value="BIOFILM ARCHITECTURE MAINTENANCE PROTEIN MBAA"/>
    <property type="match status" value="1"/>
</dbReference>
<dbReference type="InterPro" id="IPR043128">
    <property type="entry name" value="Rev_trsase/Diguanyl_cyclase"/>
</dbReference>
<feature type="domain" description="PAS" evidence="4">
    <location>
        <begin position="365"/>
        <end position="432"/>
    </location>
</feature>
<sequence>MPPPNIAVRSTTETPAKKSERPCRIAVSAVRRPARVLSGQSSASEFPRLAVIHAVGARSRAGAIPPRNPRLGRQCMDTQSFDGMENPGIDNEDEYRVPVGELHVAVIRYDAYGRRRYMNRAATDMMSVLVDGSRVVLPEAQLLSPPTLQRYLDAVAEVASTGLTREMELTFDALPEEQREHYLVQLVTDPVRDQDSGVLALCFNISPRKRAEAKLRERESFLESLLDTIPIPVFSKDRQGRYLQLNKAFQEFLGVPKEHFVGKSVFEINPYELAKVYFVKDEELFASEGIQRYEFRARNAQKEDREVEYTKAVFHDAEGRQAGIIGAIMDITERKRAEAELRSQYEKILQLNKRLEDKARELSEARAHLMNVLHTIPDMVWLKSTSGVFTLCNHGVERFVGKSKTDILGKTDYAFFETGLADFFREREKAAIDAMRICVNDEWVISPATGESVLLETRRLPVFDAQGEVTGVLGVARDITERRRFDETLARREREFRTLVEHSPDTVARYDKNLRRLYVNPTFAGLAAGGVEALLGKTPSEYPGGPSTVVYEHELAQVFISGADRQFELRWLPAHGEQLCHLIRLTAELGPDGTVETVLAVGRDITELHVSREKIHRMAYFDALTGLPNRTSFNEKLRRLTSTEAQDRLTAVMMIDMDRFKSVNDTMGHAVGDELLREAAARLLSSVRPGDTVARFGGDEFAVLLPDVGNRRTIEQISATIIKRLGERFVLDGKEVFISCSLGISLYPIDSADADDLLKYADSAMYLAKRSGRRGFRFYTHDLTVEAAANLQLESQLRRAIDRGELELYYQPQVAFRDAEVLGSEALLRWHRPGFGFISPEQFIPVAEETGLIAEIGRWVLREACRAAAEWNGRGGPVHVVAVNLSARQFQSRGLVQMVEKILAETGCRPEWLEFEITESLLLDDDDTVAHALAAFKRIGLSIAIDDFGTGYSALSYLTRFPIDTLKIDRSFVQKVTTDPRHAELVKAILSISRCLGHRVVAEGVETMEQAAFLNVYGCEIAQGFLYSRPLPKREIPSLPRYLTPHSKVDTPVDAESTGR</sequence>
<dbReference type="OrthoDB" id="9813903at2"/>
<dbReference type="SUPFAM" id="SSF55073">
    <property type="entry name" value="Nucleotide cyclase"/>
    <property type="match status" value="1"/>
</dbReference>
<dbReference type="PROSITE" id="PS50112">
    <property type="entry name" value="PAS"/>
    <property type="match status" value="2"/>
</dbReference>
<evidence type="ECO:0000313" key="9">
    <source>
        <dbReference type="Proteomes" id="UP000256838"/>
    </source>
</evidence>
<dbReference type="SMART" id="SM00091">
    <property type="entry name" value="PAS"/>
    <property type="match status" value="4"/>
</dbReference>
<dbReference type="InterPro" id="IPR000160">
    <property type="entry name" value="GGDEF_dom"/>
</dbReference>
<dbReference type="CDD" id="cd01948">
    <property type="entry name" value="EAL"/>
    <property type="match status" value="1"/>
</dbReference>
<evidence type="ECO:0000256" key="1">
    <source>
        <dbReference type="ARBA" id="ARBA00051114"/>
    </source>
</evidence>
<dbReference type="Proteomes" id="UP000256838">
    <property type="component" value="Unassembled WGS sequence"/>
</dbReference>
<dbReference type="InterPro" id="IPR035919">
    <property type="entry name" value="EAL_sf"/>
</dbReference>
<dbReference type="InterPro" id="IPR013656">
    <property type="entry name" value="PAS_4"/>
</dbReference>
<keyword evidence="2" id="KW-0175">Coiled coil</keyword>
<dbReference type="Pfam" id="PF08448">
    <property type="entry name" value="PAS_4"/>
    <property type="match status" value="3"/>
</dbReference>
<proteinExistence type="predicted"/>
<dbReference type="SMART" id="SM00267">
    <property type="entry name" value="GGDEF"/>
    <property type="match status" value="1"/>
</dbReference>
<feature type="domain" description="GGDEF" evidence="7">
    <location>
        <begin position="648"/>
        <end position="781"/>
    </location>
</feature>
<dbReference type="NCBIfam" id="TIGR00254">
    <property type="entry name" value="GGDEF"/>
    <property type="match status" value="1"/>
</dbReference>
<dbReference type="InterPro" id="IPR001633">
    <property type="entry name" value="EAL_dom"/>
</dbReference>
<feature type="region of interest" description="Disordered" evidence="3">
    <location>
        <begin position="1"/>
        <end position="22"/>
    </location>
</feature>
<gene>
    <name evidence="8" type="ORF">DWV00_10665</name>
</gene>
<dbReference type="InterPro" id="IPR029787">
    <property type="entry name" value="Nucleotide_cyclase"/>
</dbReference>
<dbReference type="InterPro" id="IPR000700">
    <property type="entry name" value="PAS-assoc_C"/>
</dbReference>
<dbReference type="PANTHER" id="PTHR44757">
    <property type="entry name" value="DIGUANYLATE CYCLASE DGCP"/>
    <property type="match status" value="1"/>
</dbReference>
<feature type="domain" description="EAL" evidence="6">
    <location>
        <begin position="790"/>
        <end position="1044"/>
    </location>
</feature>
<feature type="coiled-coil region" evidence="2">
    <location>
        <begin position="334"/>
        <end position="372"/>
    </location>
</feature>
<feature type="domain" description="PAS" evidence="4">
    <location>
        <begin position="218"/>
        <end position="268"/>
    </location>
</feature>
<feature type="domain" description="PAC" evidence="5">
    <location>
        <begin position="291"/>
        <end position="343"/>
    </location>
</feature>
<organism evidence="8 9">
    <name type="scientific">Trinickia dinghuensis</name>
    <dbReference type="NCBI Taxonomy" id="2291023"/>
    <lineage>
        <taxon>Bacteria</taxon>
        <taxon>Pseudomonadati</taxon>
        <taxon>Pseudomonadota</taxon>
        <taxon>Betaproteobacteria</taxon>
        <taxon>Burkholderiales</taxon>
        <taxon>Burkholderiaceae</taxon>
        <taxon>Trinickia</taxon>
    </lineage>
</organism>
<dbReference type="InterPro" id="IPR000014">
    <property type="entry name" value="PAS"/>
</dbReference>
<dbReference type="InterPro" id="IPR035965">
    <property type="entry name" value="PAS-like_dom_sf"/>
</dbReference>
<dbReference type="PROSITE" id="PS50887">
    <property type="entry name" value="GGDEF"/>
    <property type="match status" value="1"/>
</dbReference>
<dbReference type="Gene3D" id="3.30.70.270">
    <property type="match status" value="1"/>
</dbReference>
<evidence type="ECO:0000259" key="5">
    <source>
        <dbReference type="PROSITE" id="PS50113"/>
    </source>
</evidence>
<dbReference type="FunFam" id="3.20.20.450:FF:000001">
    <property type="entry name" value="Cyclic di-GMP phosphodiesterase yahA"/>
    <property type="match status" value="1"/>
</dbReference>
<feature type="domain" description="PAC" evidence="5">
    <location>
        <begin position="565"/>
        <end position="617"/>
    </location>
</feature>
<evidence type="ECO:0000256" key="3">
    <source>
        <dbReference type="SAM" id="MobiDB-lite"/>
    </source>
</evidence>
<dbReference type="InterPro" id="IPR001610">
    <property type="entry name" value="PAC"/>
</dbReference>
<evidence type="ECO:0000259" key="7">
    <source>
        <dbReference type="PROSITE" id="PS50887"/>
    </source>
</evidence>
<evidence type="ECO:0000313" key="8">
    <source>
        <dbReference type="EMBL" id="RDU98725.1"/>
    </source>
</evidence>
<dbReference type="CDD" id="cd00130">
    <property type="entry name" value="PAS"/>
    <property type="match status" value="3"/>
</dbReference>